<proteinExistence type="predicted"/>
<dbReference type="EMBL" id="CP072756">
    <property type="protein sequence ID" value="QUC21151.1"/>
    <property type="molecule type" value="Genomic_DNA"/>
</dbReference>
<evidence type="ECO:0000313" key="2">
    <source>
        <dbReference type="EMBL" id="QUC21151.1"/>
    </source>
</evidence>
<dbReference type="AlphaFoldDB" id="A0A8E5MIL5"/>
<evidence type="ECO:0000259" key="1">
    <source>
        <dbReference type="PROSITE" id="PS50006"/>
    </source>
</evidence>
<accession>A0A8E5MIL5</accession>
<reference evidence="2" key="1">
    <citation type="submission" date="2020-03" db="EMBL/GenBank/DDBJ databases">
        <title>A mixture of massive structural variations and highly conserved coding sequences in Ustilaginoidea virens genome.</title>
        <authorList>
            <person name="Zhang K."/>
            <person name="Zhao Z."/>
            <person name="Zhang Z."/>
            <person name="Li Y."/>
            <person name="Hsiang T."/>
            <person name="Sun W."/>
        </authorList>
    </citation>
    <scope>NUCLEOTIDE SEQUENCE</scope>
    <source>
        <strain evidence="2">UV-8b</strain>
    </source>
</reference>
<dbReference type="FunFam" id="2.60.200.20:FF:000038">
    <property type="entry name" value="FHA domain-containing protein SNIP1"/>
    <property type="match status" value="1"/>
</dbReference>
<sequence>MAPTDGATVAVMTKSTGPATEAHGKFQTSPVTSAADLVTEDDGLRPRAGIAATIIAVMGIMSWSWSWSWGWGGDEKTTAGPTGGRHLETVGTRIAGDMAARRALQIKTVTESALVKVEAPPGAEGPCRPRKLHSRPNFGNSGALAAASNLVTRADGTSLVLKYHEPPEARKPPSRDQWKLFVFKGSEVVDTVELSPRSCWLIGREMAVVDLPAEHPSISKQHAVIQFRYTEKRNEFGDKTGRVKPYLIDLESANGTTLNHDTVPGGRYLELRDKDMIQFGHSTREYVLMLAPRD</sequence>
<dbReference type="OrthoDB" id="444265at2759"/>
<dbReference type="InterPro" id="IPR000253">
    <property type="entry name" value="FHA_dom"/>
</dbReference>
<name>A0A8E5MIL5_USTVR</name>
<dbReference type="SMART" id="SM00240">
    <property type="entry name" value="FHA"/>
    <property type="match status" value="1"/>
</dbReference>
<dbReference type="GeneID" id="66066171"/>
<feature type="domain" description="FHA" evidence="1">
    <location>
        <begin position="200"/>
        <end position="263"/>
    </location>
</feature>
<protein>
    <recommendedName>
        <fullName evidence="1">FHA domain-containing protein</fullName>
    </recommendedName>
</protein>
<dbReference type="Gene3D" id="2.60.200.20">
    <property type="match status" value="1"/>
</dbReference>
<dbReference type="SUPFAM" id="SSF49879">
    <property type="entry name" value="SMAD/FHA domain"/>
    <property type="match status" value="1"/>
</dbReference>
<dbReference type="Proteomes" id="UP000027002">
    <property type="component" value="Chromosome 4"/>
</dbReference>
<dbReference type="PANTHER" id="PTHR23308">
    <property type="entry name" value="NUCLEAR INHIBITOR OF PROTEIN PHOSPHATASE-1"/>
    <property type="match status" value="1"/>
</dbReference>
<dbReference type="PROSITE" id="PS50006">
    <property type="entry name" value="FHA_DOMAIN"/>
    <property type="match status" value="1"/>
</dbReference>
<keyword evidence="3" id="KW-1185">Reference proteome</keyword>
<dbReference type="KEGG" id="uvi:66066171"/>
<organism evidence="2 3">
    <name type="scientific">Ustilaginoidea virens</name>
    <name type="common">Rice false smut fungus</name>
    <name type="synonym">Villosiclava virens</name>
    <dbReference type="NCBI Taxonomy" id="1159556"/>
    <lineage>
        <taxon>Eukaryota</taxon>
        <taxon>Fungi</taxon>
        <taxon>Dikarya</taxon>
        <taxon>Ascomycota</taxon>
        <taxon>Pezizomycotina</taxon>
        <taxon>Sordariomycetes</taxon>
        <taxon>Hypocreomycetidae</taxon>
        <taxon>Hypocreales</taxon>
        <taxon>Clavicipitaceae</taxon>
        <taxon>Ustilaginoidea</taxon>
    </lineage>
</organism>
<dbReference type="InterPro" id="IPR008984">
    <property type="entry name" value="SMAD_FHA_dom_sf"/>
</dbReference>
<dbReference type="InterPro" id="IPR050923">
    <property type="entry name" value="Cell_Proc_Reg/RNA_Proc"/>
</dbReference>
<dbReference type="Pfam" id="PF00498">
    <property type="entry name" value="FHA"/>
    <property type="match status" value="1"/>
</dbReference>
<dbReference type="RefSeq" id="XP_042998824.1">
    <property type="nucleotide sequence ID" value="XM_043142891.1"/>
</dbReference>
<evidence type="ECO:0000313" key="3">
    <source>
        <dbReference type="Proteomes" id="UP000027002"/>
    </source>
</evidence>
<gene>
    <name evidence="2" type="ORF">UV8b_05394</name>
</gene>